<dbReference type="PROSITE" id="PS00523">
    <property type="entry name" value="SULFATASE_1"/>
    <property type="match status" value="1"/>
</dbReference>
<dbReference type="OrthoDB" id="9764377at2"/>
<dbReference type="KEGG" id="fll:EI427_21370"/>
<organism evidence="6 7">
    <name type="scientific">Flammeovirga pectinis</name>
    <dbReference type="NCBI Taxonomy" id="2494373"/>
    <lineage>
        <taxon>Bacteria</taxon>
        <taxon>Pseudomonadati</taxon>
        <taxon>Bacteroidota</taxon>
        <taxon>Cytophagia</taxon>
        <taxon>Cytophagales</taxon>
        <taxon>Flammeovirgaceae</taxon>
        <taxon>Flammeovirga</taxon>
    </lineage>
</organism>
<evidence type="ECO:0000259" key="5">
    <source>
        <dbReference type="Pfam" id="PF00884"/>
    </source>
</evidence>
<dbReference type="GO" id="GO:0004065">
    <property type="term" value="F:arylsulfatase activity"/>
    <property type="evidence" value="ECO:0007669"/>
    <property type="project" value="TreeGrafter"/>
</dbReference>
<keyword evidence="2" id="KW-0479">Metal-binding</keyword>
<dbReference type="CDD" id="cd16026">
    <property type="entry name" value="GALNS_like"/>
    <property type="match status" value="1"/>
</dbReference>
<dbReference type="AlphaFoldDB" id="A0A3S9P985"/>
<dbReference type="Pfam" id="PF00884">
    <property type="entry name" value="Sulfatase"/>
    <property type="match status" value="1"/>
</dbReference>
<evidence type="ECO:0000256" key="3">
    <source>
        <dbReference type="ARBA" id="ARBA00022801"/>
    </source>
</evidence>
<dbReference type="InterPro" id="IPR000917">
    <property type="entry name" value="Sulfatase_N"/>
</dbReference>
<dbReference type="InterPro" id="IPR050738">
    <property type="entry name" value="Sulfatase"/>
</dbReference>
<accession>A0A3S9P985</accession>
<evidence type="ECO:0000313" key="6">
    <source>
        <dbReference type="EMBL" id="AZQ64778.1"/>
    </source>
</evidence>
<dbReference type="EMBL" id="CP034563">
    <property type="protein sequence ID" value="AZQ64778.1"/>
    <property type="molecule type" value="Genomic_DNA"/>
</dbReference>
<reference evidence="6 7" key="1">
    <citation type="submission" date="2018-12" db="EMBL/GenBank/DDBJ databases">
        <title>Flammeovirga pectinis sp. nov., isolated from the gut of the Korean scallop, Patinopecten yessoensis.</title>
        <authorList>
            <person name="Bae J.-W."/>
            <person name="Jeong Y.-S."/>
            <person name="Kang W."/>
        </authorList>
    </citation>
    <scope>NUCLEOTIDE SEQUENCE [LARGE SCALE GENOMIC DNA]</scope>
    <source>
        <strain evidence="6 7">L12M1</strain>
    </source>
</reference>
<dbReference type="InterPro" id="IPR017850">
    <property type="entry name" value="Alkaline_phosphatase_core_sf"/>
</dbReference>
<evidence type="ECO:0000256" key="2">
    <source>
        <dbReference type="ARBA" id="ARBA00022723"/>
    </source>
</evidence>
<dbReference type="SUPFAM" id="SSF53649">
    <property type="entry name" value="Alkaline phosphatase-like"/>
    <property type="match status" value="1"/>
</dbReference>
<keyword evidence="7" id="KW-1185">Reference proteome</keyword>
<dbReference type="PANTHER" id="PTHR42693">
    <property type="entry name" value="ARYLSULFATASE FAMILY MEMBER"/>
    <property type="match status" value="1"/>
</dbReference>
<dbReference type="Gene3D" id="3.40.720.10">
    <property type="entry name" value="Alkaline Phosphatase, subunit A"/>
    <property type="match status" value="1"/>
</dbReference>
<proteinExistence type="inferred from homology"/>
<dbReference type="RefSeq" id="WP_126618831.1">
    <property type="nucleotide sequence ID" value="NZ_CP034563.1"/>
</dbReference>
<dbReference type="PANTHER" id="PTHR42693:SF53">
    <property type="entry name" value="ENDO-4-O-SULFATASE"/>
    <property type="match status" value="1"/>
</dbReference>
<name>A0A3S9P985_9BACT</name>
<dbReference type="PROSITE" id="PS51257">
    <property type="entry name" value="PROKAR_LIPOPROTEIN"/>
    <property type="match status" value="1"/>
</dbReference>
<feature type="domain" description="Sulfatase N-terminal" evidence="5">
    <location>
        <begin position="31"/>
        <end position="338"/>
    </location>
</feature>
<dbReference type="GO" id="GO:0046872">
    <property type="term" value="F:metal ion binding"/>
    <property type="evidence" value="ECO:0007669"/>
    <property type="project" value="UniProtKB-KW"/>
</dbReference>
<evidence type="ECO:0000256" key="1">
    <source>
        <dbReference type="ARBA" id="ARBA00008779"/>
    </source>
</evidence>
<sequence>MKNTCLFIGCLFIFLGCNKNTFVSNESPKKPNIVLIFTDDLGYNDIEPYGAPRIKTPNLNQMASEGIKFTNFYAQPLCGPSRAALLTGSYPIRIGEPQNKKNFHTKLHPKEITIAEVLKPKGYVSAIIGKWHAGEEEGQMPLEQGFDYFFGTPKYNGNTKLIEDNPKFRASLLNNTDTVMKINTVEEMGLLTGMYTKKATSFIKKNKDKPFFLYLAHNMPHVPLGASKKFRGKSEDGFYGDVIEELDWSVGEILKTLKEEGLEENTLVIFTSDNGPWIEDKIGDHGGSAYPLRGNKTQTWEGGVRVPCIMQWKGKLNEGTTNTELLTTLDFFPTFSKLSQSKLPETLTIDGIDISNVILNEEKSERQYFYYYAYTHLHAIRDKEWKLVLPRPAKPKFMKWAKRKIDGVDEIQLFHLLRDKEEKNNVAEQYPEKVKVLLAAMEEARIELGDQNRIGKGARFFDEAPKTERLEEYKKFMGKENNL</sequence>
<dbReference type="Gene3D" id="3.30.1120.10">
    <property type="match status" value="1"/>
</dbReference>
<dbReference type="InterPro" id="IPR024607">
    <property type="entry name" value="Sulfatase_CS"/>
</dbReference>
<dbReference type="Proteomes" id="UP000267268">
    <property type="component" value="Chromosome 2"/>
</dbReference>
<protein>
    <submittedName>
        <fullName evidence="6">N-acetylgalactosamine-6-sulfatase</fullName>
    </submittedName>
</protein>
<gene>
    <name evidence="6" type="ORF">EI427_21370</name>
</gene>
<keyword evidence="3" id="KW-0378">Hydrolase</keyword>
<evidence type="ECO:0000313" key="7">
    <source>
        <dbReference type="Proteomes" id="UP000267268"/>
    </source>
</evidence>
<comment type="similarity">
    <text evidence="1">Belongs to the sulfatase family.</text>
</comment>
<evidence type="ECO:0000256" key="4">
    <source>
        <dbReference type="ARBA" id="ARBA00022837"/>
    </source>
</evidence>
<keyword evidence="4" id="KW-0106">Calcium</keyword>
<dbReference type="PROSITE" id="PS00149">
    <property type="entry name" value="SULFATASE_2"/>
    <property type="match status" value="1"/>
</dbReference>